<accession>A0A0C2XNS8</accession>
<proteinExistence type="predicted"/>
<name>A0A0C2XNS8_AMAMK</name>
<dbReference type="GO" id="GO:0005739">
    <property type="term" value="C:mitochondrion"/>
    <property type="evidence" value="ECO:0007669"/>
    <property type="project" value="TreeGrafter"/>
</dbReference>
<dbReference type="Proteomes" id="UP000054549">
    <property type="component" value="Unassembled WGS sequence"/>
</dbReference>
<sequence>MSLHPPSVSDELQIDFPAEHVLLLTLNRPKVLNAMSPTMSSDLSRVLNWFEDEPQLWVTVLTGNGRLFCAGADLKAWFAAASNGDAGQQERYEAMIHGFGSISRRHSRKPIIAAVVGGAHGGGMEMLVNCDLVIASSDAVFSFPEVKRGVVAALGGIPRLARICGHQLASEMLLLGKTVDAREAQARFGFVNTVVPADQVLSTAIGFAKAITANSPDAVQSTKVALLLAQKHNVEETFHTHVWSPETKRVDEGENIQEGLQAFVEKRQPSWKNPAKL</sequence>
<dbReference type="EMBL" id="KN818222">
    <property type="protein sequence ID" value="KIL71256.1"/>
    <property type="molecule type" value="Genomic_DNA"/>
</dbReference>
<dbReference type="HOGENOM" id="CLU_009834_7_6_1"/>
<dbReference type="OrthoDB" id="2139957at2759"/>
<reference evidence="1 2" key="1">
    <citation type="submission" date="2014-04" db="EMBL/GenBank/DDBJ databases">
        <title>Evolutionary Origins and Diversification of the Mycorrhizal Mutualists.</title>
        <authorList>
            <consortium name="DOE Joint Genome Institute"/>
            <consortium name="Mycorrhizal Genomics Consortium"/>
            <person name="Kohler A."/>
            <person name="Kuo A."/>
            <person name="Nagy L.G."/>
            <person name="Floudas D."/>
            <person name="Copeland A."/>
            <person name="Barry K.W."/>
            <person name="Cichocki N."/>
            <person name="Veneault-Fourrey C."/>
            <person name="LaButti K."/>
            <person name="Lindquist E.A."/>
            <person name="Lipzen A."/>
            <person name="Lundell T."/>
            <person name="Morin E."/>
            <person name="Murat C."/>
            <person name="Riley R."/>
            <person name="Ohm R."/>
            <person name="Sun H."/>
            <person name="Tunlid A."/>
            <person name="Henrissat B."/>
            <person name="Grigoriev I.V."/>
            <person name="Hibbett D.S."/>
            <person name="Martin F."/>
        </authorList>
    </citation>
    <scope>NUCLEOTIDE SEQUENCE [LARGE SCALE GENOMIC DNA]</scope>
    <source>
        <strain evidence="1 2">Koide BX008</strain>
    </source>
</reference>
<dbReference type="PANTHER" id="PTHR11941:SF158">
    <property type="entry name" value="ENOYL-COA HYDRATASE (AFU_ORTHOLOGUE AFUA_2G10650)"/>
    <property type="match status" value="1"/>
</dbReference>
<dbReference type="GO" id="GO:0006635">
    <property type="term" value="P:fatty acid beta-oxidation"/>
    <property type="evidence" value="ECO:0007669"/>
    <property type="project" value="TreeGrafter"/>
</dbReference>
<keyword evidence="2" id="KW-1185">Reference proteome</keyword>
<organism evidence="1 2">
    <name type="scientific">Amanita muscaria (strain Koide BX008)</name>
    <dbReference type="NCBI Taxonomy" id="946122"/>
    <lineage>
        <taxon>Eukaryota</taxon>
        <taxon>Fungi</taxon>
        <taxon>Dikarya</taxon>
        <taxon>Basidiomycota</taxon>
        <taxon>Agaricomycotina</taxon>
        <taxon>Agaricomycetes</taxon>
        <taxon>Agaricomycetidae</taxon>
        <taxon>Agaricales</taxon>
        <taxon>Pluteineae</taxon>
        <taxon>Amanitaceae</taxon>
        <taxon>Amanita</taxon>
    </lineage>
</organism>
<dbReference type="STRING" id="946122.A0A0C2XNS8"/>
<dbReference type="AlphaFoldDB" id="A0A0C2XNS8"/>
<dbReference type="Gene3D" id="3.90.226.10">
    <property type="entry name" value="2-enoyl-CoA Hydratase, Chain A, domain 1"/>
    <property type="match status" value="1"/>
</dbReference>
<dbReference type="InterPro" id="IPR029045">
    <property type="entry name" value="ClpP/crotonase-like_dom_sf"/>
</dbReference>
<dbReference type="InterPro" id="IPR001753">
    <property type="entry name" value="Enoyl-CoA_hydra/iso"/>
</dbReference>
<dbReference type="PANTHER" id="PTHR11941">
    <property type="entry name" value="ENOYL-COA HYDRATASE-RELATED"/>
    <property type="match status" value="1"/>
</dbReference>
<gene>
    <name evidence="1" type="ORF">M378DRAFT_182797</name>
</gene>
<dbReference type="Pfam" id="PF00378">
    <property type="entry name" value="ECH_1"/>
    <property type="match status" value="1"/>
</dbReference>
<evidence type="ECO:0008006" key="3">
    <source>
        <dbReference type="Google" id="ProtNLM"/>
    </source>
</evidence>
<dbReference type="InParanoid" id="A0A0C2XNS8"/>
<evidence type="ECO:0000313" key="2">
    <source>
        <dbReference type="Proteomes" id="UP000054549"/>
    </source>
</evidence>
<dbReference type="CDD" id="cd06558">
    <property type="entry name" value="crotonase-like"/>
    <property type="match status" value="1"/>
</dbReference>
<protein>
    <recommendedName>
        <fullName evidence="3">Enoyl-CoA hydratase</fullName>
    </recommendedName>
</protein>
<dbReference type="SUPFAM" id="SSF52096">
    <property type="entry name" value="ClpP/crotonase"/>
    <property type="match status" value="1"/>
</dbReference>
<evidence type="ECO:0000313" key="1">
    <source>
        <dbReference type="EMBL" id="KIL71256.1"/>
    </source>
</evidence>